<dbReference type="Pfam" id="PF03188">
    <property type="entry name" value="Cytochrom_B561"/>
    <property type="match status" value="1"/>
</dbReference>
<dbReference type="STRING" id="7897.ENSLACP00000009129"/>
<dbReference type="Pfam" id="PF02014">
    <property type="entry name" value="Reeler"/>
    <property type="match status" value="1"/>
</dbReference>
<reference evidence="17" key="1">
    <citation type="submission" date="2011-08" db="EMBL/GenBank/DDBJ databases">
        <title>The draft genome of Latimeria chalumnae.</title>
        <authorList>
            <person name="Di Palma F."/>
            <person name="Alfoldi J."/>
            <person name="Johnson J."/>
            <person name="Berlin A."/>
            <person name="Gnerre S."/>
            <person name="Jaffe D."/>
            <person name="MacCallum I."/>
            <person name="Young S."/>
            <person name="Walker B.J."/>
            <person name="Lander E."/>
            <person name="Lindblad-Toh K."/>
        </authorList>
    </citation>
    <scope>NUCLEOTIDE SEQUENCE [LARGE SCALE GENOMIC DNA]</scope>
    <source>
        <strain evidence="17">Wild caught</strain>
    </source>
</reference>
<evidence type="ECO:0000313" key="17">
    <source>
        <dbReference type="Proteomes" id="UP000008672"/>
    </source>
</evidence>
<keyword evidence="4" id="KW-0813">Transport</keyword>
<evidence type="ECO:0000256" key="9">
    <source>
        <dbReference type="ARBA" id="ARBA00023136"/>
    </source>
</evidence>
<evidence type="ECO:0000256" key="12">
    <source>
        <dbReference type="SAM" id="SignalP"/>
    </source>
</evidence>
<dbReference type="EMBL" id="AFYH01107138">
    <property type="status" value="NOT_ANNOTATED_CDS"/>
    <property type="molecule type" value="Genomic_DNA"/>
</dbReference>
<dbReference type="InterPro" id="IPR042307">
    <property type="entry name" value="Reeler_sf"/>
</dbReference>
<comment type="similarity">
    <text evidence="3">Belongs to the FRRS1 family.</text>
</comment>
<evidence type="ECO:0000259" key="15">
    <source>
        <dbReference type="PROSITE" id="PS51019"/>
    </source>
</evidence>
<dbReference type="Ensembl" id="ENSLACT00000009198.1">
    <property type="protein sequence ID" value="ENSLACP00000009129.1"/>
    <property type="gene ID" value="ENSLACG00000008058.2"/>
</dbReference>
<dbReference type="EMBL" id="AFYH01107134">
    <property type="status" value="NOT_ANNOTATED_CDS"/>
    <property type="molecule type" value="Genomic_DNA"/>
</dbReference>
<evidence type="ECO:0000256" key="4">
    <source>
        <dbReference type="ARBA" id="ARBA00022448"/>
    </source>
</evidence>
<dbReference type="InterPro" id="IPR005018">
    <property type="entry name" value="DOMON_domain"/>
</dbReference>
<keyword evidence="5 11" id="KW-0812">Transmembrane</keyword>
<feature type="transmembrane region" description="Helical" evidence="11">
    <location>
        <begin position="513"/>
        <end position="532"/>
    </location>
</feature>
<evidence type="ECO:0000259" key="14">
    <source>
        <dbReference type="PROSITE" id="PS50939"/>
    </source>
</evidence>
<evidence type="ECO:0000256" key="1">
    <source>
        <dbReference type="ARBA" id="ARBA00001970"/>
    </source>
</evidence>
<accession>H3AHK8</accession>
<keyword evidence="9 11" id="KW-0472">Membrane</keyword>
<dbReference type="CDD" id="cd08544">
    <property type="entry name" value="Reeler"/>
    <property type="match status" value="1"/>
</dbReference>
<dbReference type="GO" id="GO:0016020">
    <property type="term" value="C:membrane"/>
    <property type="evidence" value="ECO:0007669"/>
    <property type="project" value="UniProtKB-SubCell"/>
</dbReference>
<organism evidence="16 17">
    <name type="scientific">Latimeria chalumnae</name>
    <name type="common">Coelacanth</name>
    <dbReference type="NCBI Taxonomy" id="7897"/>
    <lineage>
        <taxon>Eukaryota</taxon>
        <taxon>Metazoa</taxon>
        <taxon>Chordata</taxon>
        <taxon>Craniata</taxon>
        <taxon>Vertebrata</taxon>
        <taxon>Euteleostomi</taxon>
        <taxon>Coelacanthiformes</taxon>
        <taxon>Coelacanthidae</taxon>
        <taxon>Latimeria</taxon>
    </lineage>
</organism>
<dbReference type="EMBL" id="AFYH01107137">
    <property type="status" value="NOT_ANNOTATED_CDS"/>
    <property type="molecule type" value="Genomic_DNA"/>
</dbReference>
<dbReference type="CDD" id="cd09628">
    <property type="entry name" value="DOMON_SDR_2_like"/>
    <property type="match status" value="1"/>
</dbReference>
<dbReference type="OMA" id="KVYWKAP"/>
<dbReference type="PANTHER" id="PTHR45828">
    <property type="entry name" value="CYTOCHROME B561/FERRIC REDUCTASE TRANSMEMBRANE"/>
    <property type="match status" value="1"/>
</dbReference>
<keyword evidence="12" id="KW-0732">Signal</keyword>
<comment type="subcellular location">
    <subcellularLocation>
        <location evidence="2">Membrane</location>
        <topology evidence="2">Multi-pass membrane protein</topology>
    </subcellularLocation>
</comment>
<dbReference type="PANTHER" id="PTHR45828:SF3">
    <property type="entry name" value="FERRIC-CHELATE REDUCTASE 1"/>
    <property type="match status" value="1"/>
</dbReference>
<evidence type="ECO:0000259" key="13">
    <source>
        <dbReference type="PROSITE" id="PS50836"/>
    </source>
</evidence>
<reference evidence="16" key="2">
    <citation type="submission" date="2025-05" db="UniProtKB">
        <authorList>
            <consortium name="Ensembl"/>
        </authorList>
    </citation>
    <scope>IDENTIFICATION</scope>
</reference>
<feature type="transmembrane region" description="Helical" evidence="11">
    <location>
        <begin position="417"/>
        <end position="436"/>
    </location>
</feature>
<evidence type="ECO:0000256" key="11">
    <source>
        <dbReference type="SAM" id="Phobius"/>
    </source>
</evidence>
<feature type="domain" description="DOMON" evidence="13">
    <location>
        <begin position="217"/>
        <end position="332"/>
    </location>
</feature>
<dbReference type="InterPro" id="IPR006593">
    <property type="entry name" value="Cyt_b561/ferric_Rdtase_TM"/>
</dbReference>
<keyword evidence="7 11" id="KW-1133">Transmembrane helix</keyword>
<dbReference type="EMBL" id="AFYH01107136">
    <property type="status" value="NOT_ANNOTATED_CDS"/>
    <property type="molecule type" value="Genomic_DNA"/>
</dbReference>
<sequence length="593" mass="65934">MELHRIGLVFCILASVLELVASYANGKVTEACRSMKPRHGGTPKPLPSVHTMTVDKTEFNPGDQIKVVLSGPSFRGFFIQAHDAANIDSDAVGSFILLDGKVSQLLTCGHNQHSAVSHTSSSGKVKIEVLWNAPSNAPPHVQFVFTVVMEYYIYWVKVPGPKISQPNAPPLPIHIVPSSLPVTTESVAQLNKSFTAIGCGSSKFCVRDPSDCDPEKNPKCFFLSFLTDNCSLVIEMSGPGNGYVSFALSHDKWMGDDDTYLCVKVDQEVQIYPAYATGRTRPIIGMETSLREKAWRFAEGVIQCSFRRNIHIPAHKNRFDLDQKYYIFLADGRVERGVVHRHHHQPLITAKKFNVTGSPESIGGSRSPLIIKTHGALMFIAWMTTVSIGVLVARFFKPIWPDTVLFGEKIWFQVHRTLMMFTVLLTCTAFVLPFIYRGGWSKHAGAHPFLGCTVMILTVLQPIMAVFRPLPQNPRRIIFNRAHWGTGTVARIIAVAAMFLGMDLQELDLPDPWDSLVLTGFIVWHVLTDITLEAHGYFINRKAKPAEEDQSNIVDSIGSTETTGHSFRKKVLAIYICGNIAFLITFLVAINRV</sequence>
<dbReference type="Gene3D" id="1.20.120.1770">
    <property type="match status" value="1"/>
</dbReference>
<feature type="transmembrane region" description="Helical" evidence="11">
    <location>
        <begin position="376"/>
        <end position="396"/>
    </location>
</feature>
<evidence type="ECO:0000256" key="7">
    <source>
        <dbReference type="ARBA" id="ARBA00022989"/>
    </source>
</evidence>
<keyword evidence="17" id="KW-1185">Reference proteome</keyword>
<feature type="transmembrane region" description="Helical" evidence="11">
    <location>
        <begin position="482"/>
        <end position="501"/>
    </location>
</feature>
<evidence type="ECO:0000313" key="16">
    <source>
        <dbReference type="Ensembl" id="ENSLACP00000009129.1"/>
    </source>
</evidence>
<dbReference type="EMBL" id="AFYH01107135">
    <property type="status" value="NOT_ANNOTATED_CDS"/>
    <property type="molecule type" value="Genomic_DNA"/>
</dbReference>
<dbReference type="PROSITE" id="PS50836">
    <property type="entry name" value="DOMON"/>
    <property type="match status" value="1"/>
</dbReference>
<dbReference type="GO" id="GO:0006879">
    <property type="term" value="P:intracellular iron ion homeostasis"/>
    <property type="evidence" value="ECO:0007669"/>
    <property type="project" value="TreeGrafter"/>
</dbReference>
<feature type="transmembrane region" description="Helical" evidence="11">
    <location>
        <begin position="448"/>
        <end position="470"/>
    </location>
</feature>
<name>H3AHK8_LATCH</name>
<dbReference type="Gene3D" id="2.60.40.4060">
    <property type="entry name" value="Reeler domain"/>
    <property type="match status" value="1"/>
</dbReference>
<feature type="domain" description="Cytochrome b561" evidence="14">
    <location>
        <begin position="336"/>
        <end position="535"/>
    </location>
</feature>
<dbReference type="FunFam" id="2.60.40.4060:FF:000003">
    <property type="entry name" value="Ferric chelate reductase 1"/>
    <property type="match status" value="1"/>
</dbReference>
<comment type="cofactor">
    <cofactor evidence="1">
        <name>heme b</name>
        <dbReference type="ChEBI" id="CHEBI:60344"/>
    </cofactor>
</comment>
<proteinExistence type="inferred from homology"/>
<dbReference type="CDD" id="cd08760">
    <property type="entry name" value="Cyt_b561_FRRS1_like"/>
    <property type="match status" value="1"/>
</dbReference>
<protein>
    <submittedName>
        <fullName evidence="16">Ferric chelate reductase 1</fullName>
    </submittedName>
</protein>
<dbReference type="AlphaFoldDB" id="H3AHK8"/>
<evidence type="ECO:0000256" key="2">
    <source>
        <dbReference type="ARBA" id="ARBA00004141"/>
    </source>
</evidence>
<feature type="chain" id="PRO_5014093602" evidence="12">
    <location>
        <begin position="23"/>
        <end position="593"/>
    </location>
</feature>
<dbReference type="SMART" id="SM00665">
    <property type="entry name" value="B561"/>
    <property type="match status" value="1"/>
</dbReference>
<dbReference type="OrthoDB" id="6372137at2759"/>
<dbReference type="InterPro" id="IPR002861">
    <property type="entry name" value="Reeler_dom"/>
</dbReference>
<dbReference type="PROSITE" id="PS50939">
    <property type="entry name" value="CYTOCHROME_B561"/>
    <property type="match status" value="1"/>
</dbReference>
<dbReference type="Pfam" id="PF03351">
    <property type="entry name" value="DOMON"/>
    <property type="match status" value="1"/>
</dbReference>
<feature type="transmembrane region" description="Helical" evidence="11">
    <location>
        <begin position="572"/>
        <end position="590"/>
    </location>
</feature>
<evidence type="ECO:0000256" key="6">
    <source>
        <dbReference type="ARBA" id="ARBA00022982"/>
    </source>
</evidence>
<dbReference type="Proteomes" id="UP000008672">
    <property type="component" value="Unassembled WGS sequence"/>
</dbReference>
<evidence type="ECO:0000256" key="8">
    <source>
        <dbReference type="ARBA" id="ARBA00023004"/>
    </source>
</evidence>
<keyword evidence="10" id="KW-0325">Glycoprotein</keyword>
<gene>
    <name evidence="16" type="primary">FRRS1</name>
</gene>
<evidence type="ECO:0000256" key="3">
    <source>
        <dbReference type="ARBA" id="ARBA00009195"/>
    </source>
</evidence>
<feature type="signal peptide" evidence="12">
    <location>
        <begin position="1"/>
        <end position="22"/>
    </location>
</feature>
<dbReference type="InterPro" id="IPR051237">
    <property type="entry name" value="Ferric-chelate_Red/DefProt"/>
</dbReference>
<dbReference type="GeneTree" id="ENSGT00940000157704"/>
<dbReference type="HOGENOM" id="CLU_028305_0_0_1"/>
<dbReference type="SMART" id="SM00664">
    <property type="entry name" value="DoH"/>
    <property type="match status" value="1"/>
</dbReference>
<keyword evidence="6" id="KW-0249">Electron transport</keyword>
<evidence type="ECO:0000256" key="10">
    <source>
        <dbReference type="ARBA" id="ARBA00023180"/>
    </source>
</evidence>
<keyword evidence="8" id="KW-0408">Iron</keyword>
<dbReference type="Ensembl" id="ENSLACT00000026258.1">
    <property type="protein sequence ID" value="ENSLACP00000022949.1"/>
    <property type="gene ID" value="ENSLACG00000008058.2"/>
</dbReference>
<dbReference type="Bgee" id="ENSLACG00000008058">
    <property type="expression patterns" value="Expressed in muscle tissue and 4 other cell types or tissues"/>
</dbReference>
<dbReference type="eggNOG" id="KOG4293">
    <property type="taxonomic scope" value="Eukaryota"/>
</dbReference>
<evidence type="ECO:0000256" key="5">
    <source>
        <dbReference type="ARBA" id="ARBA00022692"/>
    </source>
</evidence>
<feature type="domain" description="Reelin" evidence="15">
    <location>
        <begin position="13"/>
        <end position="181"/>
    </location>
</feature>
<dbReference type="GO" id="GO:0016722">
    <property type="term" value="F:oxidoreductase activity, acting on metal ions"/>
    <property type="evidence" value="ECO:0007669"/>
    <property type="project" value="TreeGrafter"/>
</dbReference>
<dbReference type="PROSITE" id="PS51019">
    <property type="entry name" value="REELIN"/>
    <property type="match status" value="1"/>
</dbReference>